<feature type="chain" id="PRO_5013209801" evidence="2">
    <location>
        <begin position="19"/>
        <end position="178"/>
    </location>
</feature>
<protein>
    <submittedName>
        <fullName evidence="4">Aspartyl protease family protein</fullName>
    </submittedName>
</protein>
<proteinExistence type="predicted"/>
<dbReference type="InterPro" id="IPR001995">
    <property type="entry name" value="Peptidase_A2_cat"/>
</dbReference>
<organism evidence="4 5">
    <name type="scientific">Altererythrobacter xiamenensis</name>
    <dbReference type="NCBI Taxonomy" id="1316679"/>
    <lineage>
        <taxon>Bacteria</taxon>
        <taxon>Pseudomonadati</taxon>
        <taxon>Pseudomonadota</taxon>
        <taxon>Alphaproteobacteria</taxon>
        <taxon>Sphingomonadales</taxon>
        <taxon>Erythrobacteraceae</taxon>
        <taxon>Altererythrobacter</taxon>
    </lineage>
</organism>
<keyword evidence="5" id="KW-1185">Reference proteome</keyword>
<dbReference type="GO" id="GO:0006508">
    <property type="term" value="P:proteolysis"/>
    <property type="evidence" value="ECO:0007669"/>
    <property type="project" value="UniProtKB-KW"/>
</dbReference>
<dbReference type="InterPro" id="IPR011969">
    <property type="entry name" value="Clan_AA_Asp_peptidase_C"/>
</dbReference>
<evidence type="ECO:0000256" key="1">
    <source>
        <dbReference type="ARBA" id="ARBA00022801"/>
    </source>
</evidence>
<dbReference type="RefSeq" id="WP_234990009.1">
    <property type="nucleotide sequence ID" value="NZ_FXWG01000002.1"/>
</dbReference>
<keyword evidence="1" id="KW-0378">Hydrolase</keyword>
<dbReference type="AlphaFoldDB" id="A0A1Y6F861"/>
<dbReference type="PROSITE" id="PS50175">
    <property type="entry name" value="ASP_PROT_RETROV"/>
    <property type="match status" value="1"/>
</dbReference>
<dbReference type="NCBIfam" id="TIGR02281">
    <property type="entry name" value="clan_AA_DTGA"/>
    <property type="match status" value="1"/>
</dbReference>
<dbReference type="PROSITE" id="PS00141">
    <property type="entry name" value="ASP_PROTEASE"/>
    <property type="match status" value="1"/>
</dbReference>
<dbReference type="InterPro" id="IPR034122">
    <property type="entry name" value="Retropepsin-like_bacterial"/>
</dbReference>
<dbReference type="Proteomes" id="UP000194420">
    <property type="component" value="Unassembled WGS sequence"/>
</dbReference>
<dbReference type="CDD" id="cd05483">
    <property type="entry name" value="retropepsin_like_bacteria"/>
    <property type="match status" value="1"/>
</dbReference>
<dbReference type="Gene3D" id="2.40.70.10">
    <property type="entry name" value="Acid Proteases"/>
    <property type="match status" value="1"/>
</dbReference>
<name>A0A1Y6F861_9SPHN</name>
<feature type="signal peptide" evidence="2">
    <location>
        <begin position="1"/>
        <end position="18"/>
    </location>
</feature>
<sequence>MLGKTLLAVGMIFLAVLAFTPRGEELDALAAAGDVPSQQTSQNPWATQSANVTTYDGWGTSLPRQGDGHFYADAYVNDVSTRFMVDTGASTIALTGEDAEAIGLYWSDEDVQPVARGASGTVYGVHVTLEQVELGGFEARGLSAIVVPEGLDISLLGQSFLGTIENVHIRGDEMVLER</sequence>
<gene>
    <name evidence="4" type="ORF">SAMN06297468_1744</name>
</gene>
<feature type="domain" description="Peptidase A2" evidence="3">
    <location>
        <begin position="81"/>
        <end position="160"/>
    </location>
</feature>
<reference evidence="5" key="1">
    <citation type="submission" date="2017-04" db="EMBL/GenBank/DDBJ databases">
        <authorList>
            <person name="Varghese N."/>
            <person name="Submissions S."/>
        </authorList>
    </citation>
    <scope>NUCLEOTIDE SEQUENCE [LARGE SCALE GENOMIC DNA]</scope>
</reference>
<dbReference type="Pfam" id="PF13975">
    <property type="entry name" value="gag-asp_proteas"/>
    <property type="match status" value="1"/>
</dbReference>
<dbReference type="SUPFAM" id="SSF50630">
    <property type="entry name" value="Acid proteases"/>
    <property type="match status" value="1"/>
</dbReference>
<evidence type="ECO:0000256" key="2">
    <source>
        <dbReference type="SAM" id="SignalP"/>
    </source>
</evidence>
<dbReference type="InterPro" id="IPR021109">
    <property type="entry name" value="Peptidase_aspartic_dom_sf"/>
</dbReference>
<keyword evidence="2" id="KW-0732">Signal</keyword>
<evidence type="ECO:0000259" key="3">
    <source>
        <dbReference type="PROSITE" id="PS50175"/>
    </source>
</evidence>
<dbReference type="EMBL" id="FXWG01000002">
    <property type="protein sequence ID" value="SMQ69560.1"/>
    <property type="molecule type" value="Genomic_DNA"/>
</dbReference>
<accession>A0A1Y6F861</accession>
<evidence type="ECO:0000313" key="5">
    <source>
        <dbReference type="Proteomes" id="UP000194420"/>
    </source>
</evidence>
<dbReference type="InterPro" id="IPR001969">
    <property type="entry name" value="Aspartic_peptidase_AS"/>
</dbReference>
<evidence type="ECO:0000313" key="4">
    <source>
        <dbReference type="EMBL" id="SMQ69560.1"/>
    </source>
</evidence>
<keyword evidence="4" id="KW-0645">Protease</keyword>
<dbReference type="GO" id="GO:0004190">
    <property type="term" value="F:aspartic-type endopeptidase activity"/>
    <property type="evidence" value="ECO:0007669"/>
    <property type="project" value="InterPro"/>
</dbReference>